<dbReference type="EMBL" id="JACCJC010000032">
    <property type="protein sequence ID" value="KAF6234115.1"/>
    <property type="molecule type" value="Genomic_DNA"/>
</dbReference>
<feature type="region of interest" description="Disordered" evidence="1">
    <location>
        <begin position="1"/>
        <end position="37"/>
    </location>
</feature>
<dbReference type="Proteomes" id="UP000578531">
    <property type="component" value="Unassembled WGS sequence"/>
</dbReference>
<protein>
    <submittedName>
        <fullName evidence="2">Uncharacterized protein</fullName>
    </submittedName>
</protein>
<organism evidence="2 3">
    <name type="scientific">Letharia columbiana</name>
    <dbReference type="NCBI Taxonomy" id="112416"/>
    <lineage>
        <taxon>Eukaryota</taxon>
        <taxon>Fungi</taxon>
        <taxon>Dikarya</taxon>
        <taxon>Ascomycota</taxon>
        <taxon>Pezizomycotina</taxon>
        <taxon>Lecanoromycetes</taxon>
        <taxon>OSLEUM clade</taxon>
        <taxon>Lecanoromycetidae</taxon>
        <taxon>Lecanorales</taxon>
        <taxon>Lecanorineae</taxon>
        <taxon>Parmeliaceae</taxon>
        <taxon>Letharia</taxon>
    </lineage>
</organism>
<comment type="caution">
    <text evidence="2">The sequence shown here is derived from an EMBL/GenBank/DDBJ whole genome shotgun (WGS) entry which is preliminary data.</text>
</comment>
<gene>
    <name evidence="2" type="ORF">HO173_007534</name>
</gene>
<reference evidence="2 3" key="1">
    <citation type="journal article" date="2020" name="Genomics">
        <title>Complete, high-quality genomes from long-read metagenomic sequencing of two wolf lichen thalli reveals enigmatic genome architecture.</title>
        <authorList>
            <person name="McKenzie S.K."/>
            <person name="Walston R.F."/>
            <person name="Allen J.L."/>
        </authorList>
    </citation>
    <scope>NUCLEOTIDE SEQUENCE [LARGE SCALE GENOMIC DNA]</scope>
    <source>
        <strain evidence="2">WasteWater2</strain>
    </source>
</reference>
<dbReference type="GeneID" id="59289190"/>
<feature type="compositionally biased region" description="Polar residues" evidence="1">
    <location>
        <begin position="21"/>
        <end position="35"/>
    </location>
</feature>
<name>A0A8H6FST4_9LECA</name>
<evidence type="ECO:0000256" key="1">
    <source>
        <dbReference type="SAM" id="MobiDB-lite"/>
    </source>
</evidence>
<proteinExistence type="predicted"/>
<keyword evidence="3" id="KW-1185">Reference proteome</keyword>
<dbReference type="AlphaFoldDB" id="A0A8H6FST4"/>
<dbReference type="RefSeq" id="XP_037163516.1">
    <property type="nucleotide sequence ID" value="XM_037309437.1"/>
</dbReference>
<accession>A0A8H6FST4</accession>
<evidence type="ECO:0000313" key="3">
    <source>
        <dbReference type="Proteomes" id="UP000578531"/>
    </source>
</evidence>
<sequence length="168" mass="17613">MMDDDTAMKESSLPLIPVIASASTRQTETGATGSKPSVFASCAEGMAQKQSSSASPGPQSEGALQYWPHVVKLCEDAGGSASATINVALGGARGIGPRRSVGQVAGQNCLPSGPQVPAGGGRREAVRRRLRREDLHLALLGICGAERHGSRRRVGRRIGRRLCSRVRN</sequence>
<evidence type="ECO:0000313" key="2">
    <source>
        <dbReference type="EMBL" id="KAF6234115.1"/>
    </source>
</evidence>